<dbReference type="Gene3D" id="3.10.180.10">
    <property type="entry name" value="2,3-Dihydroxybiphenyl 1,2-Dioxygenase, domain 1"/>
    <property type="match status" value="1"/>
</dbReference>
<feature type="domain" description="VOC" evidence="2">
    <location>
        <begin position="43"/>
        <end position="176"/>
    </location>
</feature>
<reference evidence="3" key="1">
    <citation type="submission" date="2021-01" db="EMBL/GenBank/DDBJ databases">
        <authorList>
            <person name="Corre E."/>
            <person name="Pelletier E."/>
            <person name="Niang G."/>
            <person name="Scheremetjew M."/>
            <person name="Finn R."/>
            <person name="Kale V."/>
            <person name="Holt S."/>
            <person name="Cochrane G."/>
            <person name="Meng A."/>
            <person name="Brown T."/>
            <person name="Cohen L."/>
        </authorList>
    </citation>
    <scope>NUCLEOTIDE SEQUENCE</scope>
    <source>
        <strain evidence="3">CCMP 410</strain>
    </source>
</reference>
<evidence type="ECO:0000259" key="2">
    <source>
        <dbReference type="PROSITE" id="PS51819"/>
    </source>
</evidence>
<dbReference type="InterPro" id="IPR037523">
    <property type="entry name" value="VOC_core"/>
</dbReference>
<dbReference type="AlphaFoldDB" id="A0A7S1UWK2"/>
<dbReference type="InterPro" id="IPR029068">
    <property type="entry name" value="Glyas_Bleomycin-R_OHBP_Dase"/>
</dbReference>
<evidence type="ECO:0000256" key="1">
    <source>
        <dbReference type="SAM" id="Phobius"/>
    </source>
</evidence>
<feature type="transmembrane region" description="Helical" evidence="1">
    <location>
        <begin position="9"/>
        <end position="26"/>
    </location>
</feature>
<name>A0A7S1UWK2_9STRA</name>
<dbReference type="SUPFAM" id="SSF54593">
    <property type="entry name" value="Glyoxalase/Bleomycin resistance protein/Dihydroxybiphenyl dioxygenase"/>
    <property type="match status" value="1"/>
</dbReference>
<dbReference type="EMBL" id="HBGK01019113">
    <property type="protein sequence ID" value="CAD9280737.1"/>
    <property type="molecule type" value="Transcribed_RNA"/>
</dbReference>
<accession>A0A7S1UWK2</accession>
<sequence length="342" mass="38496">MWRLQDRPFLAVAATLVVVTLTFLIMRPKPRRPVASRPSDKNLVSHVVVRCVDLEKSLRFYQAIGFLEASRTEASILLSLPQGSTYKPFLLFQQVDAKIPLPSSNWHAAMAGYGRVAFVVPSVQTYVERMKEEFGLAPIADPITDTPKDKEGKPLHRITLAAWRDPDGVIVEVIENNDFKMRALLATFHAFGAFQYPIWLHCNINATNYDRTWAAFQDLGFEMENDYGRVVNKLYQSLAIPDPGIAKKVALIKAKHDAFHVDLIEWDLIEWENSKTDLPREGLPQRGLCSMAVVLRGEGGVPKSWKENGAEFEMDYPSPLGSASVQEVLDPDGISVQLVRYK</sequence>
<evidence type="ECO:0000313" key="3">
    <source>
        <dbReference type="EMBL" id="CAD9280737.1"/>
    </source>
</evidence>
<gene>
    <name evidence="3" type="ORF">GOCE00092_LOCUS9647</name>
</gene>
<proteinExistence type="predicted"/>
<keyword evidence="1" id="KW-0812">Transmembrane</keyword>
<keyword evidence="1" id="KW-0472">Membrane</keyword>
<keyword evidence="1" id="KW-1133">Transmembrane helix</keyword>
<dbReference type="PROSITE" id="PS51819">
    <property type="entry name" value="VOC"/>
    <property type="match status" value="1"/>
</dbReference>
<protein>
    <recommendedName>
        <fullName evidence="2">VOC domain-containing protein</fullName>
    </recommendedName>
</protein>
<organism evidence="3">
    <name type="scientific">Grammatophora oceanica</name>
    <dbReference type="NCBI Taxonomy" id="210454"/>
    <lineage>
        <taxon>Eukaryota</taxon>
        <taxon>Sar</taxon>
        <taxon>Stramenopiles</taxon>
        <taxon>Ochrophyta</taxon>
        <taxon>Bacillariophyta</taxon>
        <taxon>Fragilariophyceae</taxon>
        <taxon>Fragilariophycidae</taxon>
        <taxon>Rhabdonematales</taxon>
        <taxon>Grammatophoraceae</taxon>
        <taxon>Grammatophora</taxon>
    </lineage>
</organism>